<dbReference type="InterPro" id="IPR023393">
    <property type="entry name" value="START-like_dom_sf"/>
</dbReference>
<dbReference type="AlphaFoldDB" id="A0A4Y3WRT5"/>
<dbReference type="EMBL" id="BJNG01000017">
    <property type="protein sequence ID" value="GEC20076.1"/>
    <property type="molecule type" value="Genomic_DNA"/>
</dbReference>
<accession>A0A4Y3WRT5</accession>
<evidence type="ECO:0000313" key="2">
    <source>
        <dbReference type="Proteomes" id="UP000320338"/>
    </source>
</evidence>
<protein>
    <recommendedName>
        <fullName evidence="3">SRPBCC family protein</fullName>
    </recommendedName>
</protein>
<dbReference type="Gene3D" id="3.30.530.20">
    <property type="match status" value="1"/>
</dbReference>
<keyword evidence="2" id="KW-1185">Reference proteome</keyword>
<organism evidence="1 2">
    <name type="scientific">Pseudonocardia hydrocarbonoxydans</name>
    <dbReference type="NCBI Taxonomy" id="76726"/>
    <lineage>
        <taxon>Bacteria</taxon>
        <taxon>Bacillati</taxon>
        <taxon>Actinomycetota</taxon>
        <taxon>Actinomycetes</taxon>
        <taxon>Pseudonocardiales</taxon>
        <taxon>Pseudonocardiaceae</taxon>
        <taxon>Pseudonocardia</taxon>
    </lineage>
</organism>
<proteinExistence type="predicted"/>
<comment type="caution">
    <text evidence="1">The sequence shown here is derived from an EMBL/GenBank/DDBJ whole genome shotgun (WGS) entry which is preliminary data.</text>
</comment>
<evidence type="ECO:0008006" key="3">
    <source>
        <dbReference type="Google" id="ProtNLM"/>
    </source>
</evidence>
<dbReference type="Proteomes" id="UP000320338">
    <property type="component" value="Unassembled WGS sequence"/>
</dbReference>
<name>A0A4Y3WRT5_9PSEU</name>
<reference evidence="1 2" key="1">
    <citation type="submission" date="2019-06" db="EMBL/GenBank/DDBJ databases">
        <title>Whole genome shotgun sequence of Pseudonocardia hydrocarbonoxydans NBRC 14498.</title>
        <authorList>
            <person name="Hosoyama A."/>
            <person name="Uohara A."/>
            <person name="Ohji S."/>
            <person name="Ichikawa N."/>
        </authorList>
    </citation>
    <scope>NUCLEOTIDE SEQUENCE [LARGE SCALE GENOMIC DNA]</scope>
    <source>
        <strain evidence="1 2">NBRC 14498</strain>
    </source>
</reference>
<dbReference type="RefSeq" id="WP_218030114.1">
    <property type="nucleotide sequence ID" value="NZ_BAAARZ010000019.1"/>
</dbReference>
<dbReference type="SUPFAM" id="SSF55961">
    <property type="entry name" value="Bet v1-like"/>
    <property type="match status" value="1"/>
</dbReference>
<evidence type="ECO:0000313" key="1">
    <source>
        <dbReference type="EMBL" id="GEC20076.1"/>
    </source>
</evidence>
<sequence length="219" mass="23569">MKGVLVTAGAAVATAAVLRGARDWGATAAERSLPLPGDELVAEPADTVTRAVGIAAPAAEVWRWLVQIGQGRGGMYSYDRVENLLGLDIHSTDEIREEWQHLDVGDEVVLVRPGWGPLEQGYALPVARVVPGEAVVLLQSPPRHPWRAVWTFAIVPVGDDHCRLLSRSRAERPASRAQRLATAALEPVTTVMTRRMLLGIRERAERSVRSGAGVPAVAS</sequence>
<gene>
    <name evidence="1" type="ORF">PHY01_23590</name>
</gene>